<dbReference type="InterPro" id="IPR012349">
    <property type="entry name" value="Split_barrel_FMN-bd"/>
</dbReference>
<accession>A0A1I7MX88</accession>
<dbReference type="Pfam" id="PF01613">
    <property type="entry name" value="Flavin_Reduct"/>
    <property type="match status" value="1"/>
</dbReference>
<dbReference type="Proteomes" id="UP000199423">
    <property type="component" value="Unassembled WGS sequence"/>
</dbReference>
<keyword evidence="1" id="KW-0560">Oxidoreductase</keyword>
<dbReference type="RefSeq" id="WP_092864101.1">
    <property type="nucleotide sequence ID" value="NZ_FPCH01000001.1"/>
</dbReference>
<dbReference type="AlphaFoldDB" id="A0A1I7MX88"/>
<dbReference type="EMBL" id="FPCH01000001">
    <property type="protein sequence ID" value="SFV26956.1"/>
    <property type="molecule type" value="Genomic_DNA"/>
</dbReference>
<organism evidence="4 5">
    <name type="scientific">Hyphomicrobium facile</name>
    <dbReference type="NCBI Taxonomy" id="51670"/>
    <lineage>
        <taxon>Bacteria</taxon>
        <taxon>Pseudomonadati</taxon>
        <taxon>Pseudomonadota</taxon>
        <taxon>Alphaproteobacteria</taxon>
        <taxon>Hyphomicrobiales</taxon>
        <taxon>Hyphomicrobiaceae</taxon>
        <taxon>Hyphomicrobium</taxon>
    </lineage>
</organism>
<dbReference type="STRING" id="51670.SAMN04488557_0643"/>
<dbReference type="InterPro" id="IPR002563">
    <property type="entry name" value="Flavin_Rdtase-like_dom"/>
</dbReference>
<dbReference type="Gene3D" id="2.30.110.10">
    <property type="entry name" value="Electron Transport, Fmn-binding Protein, Chain A"/>
    <property type="match status" value="1"/>
</dbReference>
<evidence type="ECO:0000313" key="4">
    <source>
        <dbReference type="EMBL" id="SFV26956.1"/>
    </source>
</evidence>
<feature type="compositionally biased region" description="Polar residues" evidence="2">
    <location>
        <begin position="346"/>
        <end position="357"/>
    </location>
</feature>
<dbReference type="PANTHER" id="PTHR30466">
    <property type="entry name" value="FLAVIN REDUCTASE"/>
    <property type="match status" value="1"/>
</dbReference>
<feature type="region of interest" description="Disordered" evidence="2">
    <location>
        <begin position="335"/>
        <end position="357"/>
    </location>
</feature>
<dbReference type="SUPFAM" id="SSF50475">
    <property type="entry name" value="FMN-binding split barrel"/>
    <property type="match status" value="1"/>
</dbReference>
<dbReference type="OrthoDB" id="9792858at2"/>
<evidence type="ECO:0000256" key="1">
    <source>
        <dbReference type="ARBA" id="ARBA00023002"/>
    </source>
</evidence>
<dbReference type="GO" id="GO:0042602">
    <property type="term" value="F:riboflavin reductase (NADPH) activity"/>
    <property type="evidence" value="ECO:0007669"/>
    <property type="project" value="TreeGrafter"/>
</dbReference>
<keyword evidence="5" id="KW-1185">Reference proteome</keyword>
<evidence type="ECO:0000259" key="3">
    <source>
        <dbReference type="SMART" id="SM00903"/>
    </source>
</evidence>
<feature type="domain" description="Flavin reductase like" evidence="3">
    <location>
        <begin position="35"/>
        <end position="177"/>
    </location>
</feature>
<sequence length="357" mass="38524">MMGSMQQQPQQDGVVPRADWVDAEICDRRQFRDLLGSFMTGITVVATRDEQGELRAFTANSFTSVSLDPPLVLVCIAKTASSVEAFARADTYSINILGDWQRDLASAFASRGAAKIEALGNLSAGDPPVLDRSLATLCCTREQLVEAGDHIVLISRVRSFKDGAGQPLGYFRGGYVALGLAEQSLERLGVPLLVGGLLANDGRVVLCRRPGSSEFEIPLAPLRPGERHSSVIRDLFLRLGIEATPLFPYSVFQEQGQPQTTMIFTVEATAPVQCGTLADGTAIAAFGEADEPWKLVKGDMIEGMLRRFFREQAAGNFGLYCDTADGGRIAPIGNGARHWSEWEPGHSTSQSTTAAQK</sequence>
<dbReference type="GO" id="GO:0010181">
    <property type="term" value="F:FMN binding"/>
    <property type="evidence" value="ECO:0007669"/>
    <property type="project" value="InterPro"/>
</dbReference>
<dbReference type="Gene3D" id="3.90.79.10">
    <property type="entry name" value="Nucleoside Triphosphate Pyrophosphohydrolase"/>
    <property type="match status" value="1"/>
</dbReference>
<evidence type="ECO:0000313" key="5">
    <source>
        <dbReference type="Proteomes" id="UP000199423"/>
    </source>
</evidence>
<name>A0A1I7MX88_9HYPH</name>
<protein>
    <submittedName>
        <fullName evidence="4">NADH-FMN oxidoreductase RutF, flavin reductase (DIM6/NTAB) family</fullName>
    </submittedName>
</protein>
<gene>
    <name evidence="4" type="ORF">SAMN04488557_0643</name>
</gene>
<dbReference type="SMART" id="SM00903">
    <property type="entry name" value="Flavin_Reduct"/>
    <property type="match status" value="1"/>
</dbReference>
<dbReference type="PANTHER" id="PTHR30466:SF1">
    <property type="entry name" value="FMN REDUCTASE (NADH) RUTF"/>
    <property type="match status" value="1"/>
</dbReference>
<proteinExistence type="predicted"/>
<reference evidence="5" key="1">
    <citation type="submission" date="2016-10" db="EMBL/GenBank/DDBJ databases">
        <authorList>
            <person name="Varghese N."/>
            <person name="Submissions S."/>
        </authorList>
    </citation>
    <scope>NUCLEOTIDE SEQUENCE [LARGE SCALE GENOMIC DNA]</scope>
    <source>
        <strain evidence="5">DSM 1565</strain>
    </source>
</reference>
<evidence type="ECO:0000256" key="2">
    <source>
        <dbReference type="SAM" id="MobiDB-lite"/>
    </source>
</evidence>
<dbReference type="InterPro" id="IPR050268">
    <property type="entry name" value="NADH-dep_flavin_reductase"/>
</dbReference>